<organism evidence="3 4">
    <name type="scientific">Steinernema carpocapsae</name>
    <name type="common">Entomopathogenic nematode</name>
    <dbReference type="NCBI Taxonomy" id="34508"/>
    <lineage>
        <taxon>Eukaryota</taxon>
        <taxon>Metazoa</taxon>
        <taxon>Ecdysozoa</taxon>
        <taxon>Nematoda</taxon>
        <taxon>Chromadorea</taxon>
        <taxon>Rhabditida</taxon>
        <taxon>Tylenchina</taxon>
        <taxon>Panagrolaimomorpha</taxon>
        <taxon>Strongyloidoidea</taxon>
        <taxon>Steinernematidae</taxon>
        <taxon>Steinernema</taxon>
    </lineage>
</organism>
<name>A0A4U8UUW7_STECR</name>
<keyword evidence="2" id="KW-1133">Transmembrane helix</keyword>
<keyword evidence="4" id="KW-1185">Reference proteome</keyword>
<keyword evidence="2" id="KW-0472">Membrane</keyword>
<proteinExistence type="predicted"/>
<evidence type="ECO:0000313" key="4">
    <source>
        <dbReference type="Proteomes" id="UP000298663"/>
    </source>
</evidence>
<feature type="transmembrane region" description="Helical" evidence="2">
    <location>
        <begin position="45"/>
        <end position="70"/>
    </location>
</feature>
<feature type="region of interest" description="Disordered" evidence="1">
    <location>
        <begin position="1"/>
        <end position="22"/>
    </location>
</feature>
<reference evidence="3 4" key="2">
    <citation type="journal article" date="2019" name="G3 (Bethesda)">
        <title>Hybrid Assembly of the Genome of the Entomopathogenic Nematode Steinernema carpocapsae Identifies the X-Chromosome.</title>
        <authorList>
            <person name="Serra L."/>
            <person name="Macchietto M."/>
            <person name="Macias-Munoz A."/>
            <person name="McGill C.J."/>
            <person name="Rodriguez I.M."/>
            <person name="Rodriguez B."/>
            <person name="Murad R."/>
            <person name="Mortazavi A."/>
        </authorList>
    </citation>
    <scope>NUCLEOTIDE SEQUENCE [LARGE SCALE GENOMIC DNA]</scope>
    <source>
        <strain evidence="3 4">ALL</strain>
    </source>
</reference>
<accession>A0A4U8UUW7</accession>
<reference evidence="3 4" key="1">
    <citation type="journal article" date="2015" name="Genome Biol.">
        <title>Comparative genomics of Steinernema reveals deeply conserved gene regulatory networks.</title>
        <authorList>
            <person name="Dillman A.R."/>
            <person name="Macchietto M."/>
            <person name="Porter C.F."/>
            <person name="Rogers A."/>
            <person name="Williams B."/>
            <person name="Antoshechkin I."/>
            <person name="Lee M.M."/>
            <person name="Goodwin Z."/>
            <person name="Lu X."/>
            <person name="Lewis E.E."/>
            <person name="Goodrich-Blair H."/>
            <person name="Stock S.P."/>
            <person name="Adams B.J."/>
            <person name="Sternberg P.W."/>
            <person name="Mortazavi A."/>
        </authorList>
    </citation>
    <scope>NUCLEOTIDE SEQUENCE [LARGE SCALE GENOMIC DNA]</scope>
    <source>
        <strain evidence="3 4">ALL</strain>
    </source>
</reference>
<evidence type="ECO:0000256" key="1">
    <source>
        <dbReference type="SAM" id="MobiDB-lite"/>
    </source>
</evidence>
<gene>
    <name evidence="3" type="ORF">L596_004126</name>
</gene>
<dbReference type="EMBL" id="AZBU02000001">
    <property type="protein sequence ID" value="TMS37126.1"/>
    <property type="molecule type" value="Genomic_DNA"/>
</dbReference>
<evidence type="ECO:0000256" key="2">
    <source>
        <dbReference type="SAM" id="Phobius"/>
    </source>
</evidence>
<keyword evidence="2" id="KW-0812">Transmembrane</keyword>
<dbReference type="Proteomes" id="UP000298663">
    <property type="component" value="Unassembled WGS sequence"/>
</dbReference>
<protein>
    <submittedName>
        <fullName evidence="3">Uncharacterized protein</fullName>
    </submittedName>
</protein>
<evidence type="ECO:0000313" key="3">
    <source>
        <dbReference type="EMBL" id="TMS37126.1"/>
    </source>
</evidence>
<dbReference type="AlphaFoldDB" id="A0A4U8UUW7"/>
<sequence>MLRIAGSVDKSSSVRYEGEPRSPLDLGYRKCSCDTRWKGLEKVRVMILLLVKSFLPVSTLNFCFDAAILVT</sequence>
<comment type="caution">
    <text evidence="3">The sequence shown here is derived from an EMBL/GenBank/DDBJ whole genome shotgun (WGS) entry which is preliminary data.</text>
</comment>